<gene>
    <name evidence="2" type="ORF">TRICI_001055</name>
</gene>
<feature type="compositionally biased region" description="Low complexity" evidence="1">
    <location>
        <begin position="202"/>
        <end position="216"/>
    </location>
</feature>
<organism evidence="2 3">
    <name type="scientific">Trichomonascus ciferrii</name>
    <dbReference type="NCBI Taxonomy" id="44093"/>
    <lineage>
        <taxon>Eukaryota</taxon>
        <taxon>Fungi</taxon>
        <taxon>Dikarya</taxon>
        <taxon>Ascomycota</taxon>
        <taxon>Saccharomycotina</taxon>
        <taxon>Dipodascomycetes</taxon>
        <taxon>Dipodascales</taxon>
        <taxon>Trichomonascaceae</taxon>
        <taxon>Trichomonascus</taxon>
        <taxon>Trichomonascus ciferrii complex</taxon>
    </lineage>
</organism>
<feature type="region of interest" description="Disordered" evidence="1">
    <location>
        <begin position="289"/>
        <end position="311"/>
    </location>
</feature>
<feature type="compositionally biased region" description="Basic and acidic residues" evidence="1">
    <location>
        <begin position="116"/>
        <end position="129"/>
    </location>
</feature>
<evidence type="ECO:0000313" key="3">
    <source>
        <dbReference type="Proteomes" id="UP000761534"/>
    </source>
</evidence>
<evidence type="ECO:0000313" key="2">
    <source>
        <dbReference type="EMBL" id="KAA8916800.1"/>
    </source>
</evidence>
<comment type="caution">
    <text evidence="2">The sequence shown here is derived from an EMBL/GenBank/DDBJ whole genome shotgun (WGS) entry which is preliminary data.</text>
</comment>
<name>A0A642V9I4_9ASCO</name>
<feature type="region of interest" description="Disordered" evidence="1">
    <location>
        <begin position="187"/>
        <end position="227"/>
    </location>
</feature>
<sequence>MRKPRGLRKDEEAVLRHESTPAISFYHRTNTTRSMSKPLFKLRSSKNRDKDVDEEAHIYRTPVVLDLRSEEQKVELHTEVNTRACNSCPALSPPSKSSEETLSIPPLTPLSPLTLDENKKATTTNDKEPPSPQPTSRPQHGLGIEGEDVKLPTRSRLDPKTLYDSEEFKRLKEKHEKQLYRESLIPPPRHHLHNLSPELKNKAPTPKATTPKLPLPGEITVTDNPLPPTYNQQAYPTLRPPPTQAMQSYYDWDVITANIEVIKQSMTKWEQLEQDIEELLSKKTSVHYNCHSTPPNPTPTRATSVTDILNQ</sequence>
<dbReference type="EMBL" id="SWFS01000081">
    <property type="protein sequence ID" value="KAA8916800.1"/>
    <property type="molecule type" value="Genomic_DNA"/>
</dbReference>
<keyword evidence="3" id="KW-1185">Reference proteome</keyword>
<dbReference type="AlphaFoldDB" id="A0A642V9I4"/>
<feature type="region of interest" description="Disordered" evidence="1">
    <location>
        <begin position="87"/>
        <end position="157"/>
    </location>
</feature>
<dbReference type="Proteomes" id="UP000761534">
    <property type="component" value="Unassembled WGS sequence"/>
</dbReference>
<dbReference type="VEuPathDB" id="FungiDB:TRICI_001055"/>
<proteinExistence type="predicted"/>
<reference evidence="2" key="1">
    <citation type="journal article" date="2019" name="G3 (Bethesda)">
        <title>Genome Assemblies of Two Rare Opportunistic Yeast Pathogens: Diutina rugosa (syn. Candida rugosa) and Trichomonascus ciferrii (syn. Candida ciferrii).</title>
        <authorList>
            <person name="Mixao V."/>
            <person name="Saus E."/>
            <person name="Hansen A.P."/>
            <person name="Lass-Florl C."/>
            <person name="Gabaldon T."/>
        </authorList>
    </citation>
    <scope>NUCLEOTIDE SEQUENCE</scope>
    <source>
        <strain evidence="2">CBS 4856</strain>
    </source>
</reference>
<feature type="compositionally biased region" description="Basic and acidic residues" evidence="1">
    <location>
        <begin position="147"/>
        <end position="157"/>
    </location>
</feature>
<protein>
    <submittedName>
        <fullName evidence="2">Uncharacterized protein</fullName>
    </submittedName>
</protein>
<evidence type="ECO:0000256" key="1">
    <source>
        <dbReference type="SAM" id="MobiDB-lite"/>
    </source>
</evidence>
<accession>A0A642V9I4</accession>
<feature type="compositionally biased region" description="Low complexity" evidence="1">
    <location>
        <begin position="101"/>
        <end position="115"/>
    </location>
</feature>